<evidence type="ECO:0000256" key="1">
    <source>
        <dbReference type="ARBA" id="ARBA00022603"/>
    </source>
</evidence>
<dbReference type="InterPro" id="IPR036390">
    <property type="entry name" value="WH_DNA-bd_sf"/>
</dbReference>
<dbReference type="SUPFAM" id="SSF53335">
    <property type="entry name" value="S-adenosyl-L-methionine-dependent methyltransferases"/>
    <property type="match status" value="1"/>
</dbReference>
<evidence type="ECO:0000256" key="3">
    <source>
        <dbReference type="ARBA" id="ARBA00022691"/>
    </source>
</evidence>
<dbReference type="InterPro" id="IPR036388">
    <property type="entry name" value="WH-like_DNA-bd_sf"/>
</dbReference>
<dbReference type="HOGENOM" id="CLU_005533_5_2_1"/>
<dbReference type="PANTHER" id="PTHR43712:SF2">
    <property type="entry name" value="O-METHYLTRANSFERASE CICE"/>
    <property type="match status" value="1"/>
</dbReference>
<feature type="domain" description="O-methyltransferase C-terminal" evidence="5">
    <location>
        <begin position="241"/>
        <end position="377"/>
    </location>
</feature>
<dbReference type="SUPFAM" id="SSF46785">
    <property type="entry name" value="Winged helix' DNA-binding domain"/>
    <property type="match status" value="1"/>
</dbReference>
<dbReference type="Proteomes" id="UP000053841">
    <property type="component" value="Unassembled WGS sequence"/>
</dbReference>
<dbReference type="GO" id="GO:0032259">
    <property type="term" value="P:methylation"/>
    <property type="evidence" value="ECO:0007669"/>
    <property type="project" value="UniProtKB-KW"/>
</dbReference>
<evidence type="ECO:0000259" key="5">
    <source>
        <dbReference type="Pfam" id="PF00891"/>
    </source>
</evidence>
<feature type="domain" description="O-methyltransferase dimerisation" evidence="6">
    <location>
        <begin position="65"/>
        <end position="139"/>
    </location>
</feature>
<gene>
    <name evidence="7" type="ORF">COCCADRAFT_38755</name>
</gene>
<accession>W6Y768</accession>
<dbReference type="EMBL" id="KI964675">
    <property type="protein sequence ID" value="EUC31119.1"/>
    <property type="molecule type" value="Genomic_DNA"/>
</dbReference>
<dbReference type="InterPro" id="IPR016461">
    <property type="entry name" value="COMT-like"/>
</dbReference>
<dbReference type="Pfam" id="PF00891">
    <property type="entry name" value="Methyltransf_2"/>
    <property type="match status" value="1"/>
</dbReference>
<dbReference type="InterPro" id="IPR029063">
    <property type="entry name" value="SAM-dependent_MTases_sf"/>
</dbReference>
<dbReference type="OrthoDB" id="2410195at2759"/>
<feature type="active site" description="Proton acceptor" evidence="4">
    <location>
        <position position="309"/>
    </location>
</feature>
<evidence type="ECO:0000259" key="6">
    <source>
        <dbReference type="Pfam" id="PF08100"/>
    </source>
</evidence>
<dbReference type="Gene3D" id="1.10.10.10">
    <property type="entry name" value="Winged helix-like DNA-binding domain superfamily/Winged helix DNA-binding domain"/>
    <property type="match status" value="1"/>
</dbReference>
<reference evidence="7 8" key="1">
    <citation type="journal article" date="2013" name="PLoS Genet.">
        <title>Comparative genome structure, secondary metabolite, and effector coding capacity across Cochliobolus pathogens.</title>
        <authorList>
            <person name="Condon B.J."/>
            <person name="Leng Y."/>
            <person name="Wu D."/>
            <person name="Bushley K.E."/>
            <person name="Ohm R.A."/>
            <person name="Otillar R."/>
            <person name="Martin J."/>
            <person name="Schackwitz W."/>
            <person name="Grimwood J."/>
            <person name="MohdZainudin N."/>
            <person name="Xue C."/>
            <person name="Wang R."/>
            <person name="Manning V.A."/>
            <person name="Dhillon B."/>
            <person name="Tu Z.J."/>
            <person name="Steffenson B.J."/>
            <person name="Salamov A."/>
            <person name="Sun H."/>
            <person name="Lowry S."/>
            <person name="LaButti K."/>
            <person name="Han J."/>
            <person name="Copeland A."/>
            <person name="Lindquist E."/>
            <person name="Barry K."/>
            <person name="Schmutz J."/>
            <person name="Baker S.E."/>
            <person name="Ciuffetti L.M."/>
            <person name="Grigoriev I.V."/>
            <person name="Zhong S."/>
            <person name="Turgeon B.G."/>
        </authorList>
    </citation>
    <scope>NUCLEOTIDE SEQUENCE [LARGE SCALE GENOMIC DNA]</scope>
    <source>
        <strain evidence="7 8">26-R-13</strain>
    </source>
</reference>
<organism evidence="7 8">
    <name type="scientific">Cochliobolus carbonum (strain 26-R-13)</name>
    <name type="common">Maize leaf spot fungus</name>
    <name type="synonym">Bipolaris zeicola</name>
    <dbReference type="NCBI Taxonomy" id="930089"/>
    <lineage>
        <taxon>Eukaryota</taxon>
        <taxon>Fungi</taxon>
        <taxon>Dikarya</taxon>
        <taxon>Ascomycota</taxon>
        <taxon>Pezizomycotina</taxon>
        <taxon>Dothideomycetes</taxon>
        <taxon>Pleosporomycetidae</taxon>
        <taxon>Pleosporales</taxon>
        <taxon>Pleosporineae</taxon>
        <taxon>Pleosporaceae</taxon>
        <taxon>Bipolaris</taxon>
    </lineage>
</organism>
<keyword evidence="3" id="KW-0949">S-adenosyl-L-methionine</keyword>
<dbReference type="InterPro" id="IPR001077">
    <property type="entry name" value="COMT_C"/>
</dbReference>
<evidence type="ECO:0000313" key="8">
    <source>
        <dbReference type="Proteomes" id="UP000053841"/>
    </source>
</evidence>
<dbReference type="RefSeq" id="XP_007714591.1">
    <property type="nucleotide sequence ID" value="XM_007716401.1"/>
</dbReference>
<keyword evidence="1" id="KW-0489">Methyltransferase</keyword>
<dbReference type="eggNOG" id="KOG3178">
    <property type="taxonomic scope" value="Eukaryota"/>
</dbReference>
<dbReference type="KEGG" id="bze:COCCADRAFT_38755"/>
<evidence type="ECO:0000256" key="2">
    <source>
        <dbReference type="ARBA" id="ARBA00022679"/>
    </source>
</evidence>
<proteinExistence type="predicted"/>
<dbReference type="GeneID" id="19148834"/>
<dbReference type="PANTHER" id="PTHR43712">
    <property type="entry name" value="PUTATIVE (AFU_ORTHOLOGUE AFUA_4G14580)-RELATED"/>
    <property type="match status" value="1"/>
</dbReference>
<dbReference type="PROSITE" id="PS51683">
    <property type="entry name" value="SAM_OMT_II"/>
    <property type="match status" value="1"/>
</dbReference>
<keyword evidence="8" id="KW-1185">Reference proteome</keyword>
<dbReference type="Gene3D" id="3.40.50.150">
    <property type="entry name" value="Vaccinia Virus protein VP39"/>
    <property type="match status" value="1"/>
</dbReference>
<keyword evidence="2" id="KW-0808">Transferase</keyword>
<dbReference type="PIRSF" id="PIRSF005739">
    <property type="entry name" value="O-mtase"/>
    <property type="match status" value="1"/>
</dbReference>
<dbReference type="AlphaFoldDB" id="W6Y768"/>
<dbReference type="InterPro" id="IPR012967">
    <property type="entry name" value="COMT_dimerisation"/>
</dbReference>
<sequence length="398" mass="43389">MPAATTLPNAAAAEQLEVLAAALTDAATDLRTGADSSPQDHAKLVDTLRSTVEVVNRPSDDLNDMMMAFVQCTAIRLLFKWKVLENMPAEGTISYKELAAKVGGDENLITRLCWFLVATGMLKQEGADQVAHTARSRPYASVNPLSAMLQIGFDEYLPSFLHMPSYFDKYGVREPSGRLHSIKASAEGRPELTATEIMYAHPERVANMTLAMSSMENMYPLAGVYDYSWVAAARDADPARTLIVDVGGAKGHTLEAICKETPGLPIERCVLQDLPEVIDVAKRMMVAIDFFNEQPVKGALIYIIRRCLHDFSDEECVEILTHLSGAMACDSRLLVGETVLSNPPSRPTAMVDLLLSTIGGKERTIEGFNKVAERAGLSLSGVHKASFGDFSIVEYSKV</sequence>
<evidence type="ECO:0000256" key="4">
    <source>
        <dbReference type="PIRSR" id="PIRSR005739-1"/>
    </source>
</evidence>
<dbReference type="GO" id="GO:0008171">
    <property type="term" value="F:O-methyltransferase activity"/>
    <property type="evidence" value="ECO:0007669"/>
    <property type="project" value="InterPro"/>
</dbReference>
<protein>
    <submittedName>
        <fullName evidence="7">Uncharacterized protein</fullName>
    </submittedName>
</protein>
<dbReference type="Pfam" id="PF08100">
    <property type="entry name" value="Dimerisation"/>
    <property type="match status" value="1"/>
</dbReference>
<name>W6Y768_COCC2</name>
<evidence type="ECO:0000313" key="7">
    <source>
        <dbReference type="EMBL" id="EUC31119.1"/>
    </source>
</evidence>